<dbReference type="EMBL" id="BAABRP010000025">
    <property type="protein sequence ID" value="GAA5514830.1"/>
    <property type="molecule type" value="Genomic_DNA"/>
</dbReference>
<organism evidence="1 2">
    <name type="scientific">Deinococcus carri</name>
    <dbReference type="NCBI Taxonomy" id="1211323"/>
    <lineage>
        <taxon>Bacteria</taxon>
        <taxon>Thermotogati</taxon>
        <taxon>Deinococcota</taxon>
        <taxon>Deinococci</taxon>
        <taxon>Deinococcales</taxon>
        <taxon>Deinococcaceae</taxon>
        <taxon>Deinococcus</taxon>
    </lineage>
</organism>
<evidence type="ECO:0000313" key="2">
    <source>
        <dbReference type="Proteomes" id="UP001401887"/>
    </source>
</evidence>
<proteinExistence type="predicted"/>
<accession>A0ABP9WBY0</accession>
<keyword evidence="2" id="KW-1185">Reference proteome</keyword>
<reference evidence="1 2" key="1">
    <citation type="submission" date="2024-02" db="EMBL/GenBank/DDBJ databases">
        <title>Deinococcus carri NBRC 110142.</title>
        <authorList>
            <person name="Ichikawa N."/>
            <person name="Katano-Makiyama Y."/>
            <person name="Hidaka K."/>
        </authorList>
    </citation>
    <scope>NUCLEOTIDE SEQUENCE [LARGE SCALE GENOMIC DNA]</scope>
    <source>
        <strain evidence="1 2">NBRC 110142</strain>
    </source>
</reference>
<sequence length="221" mass="23777">MFRSALAPLLLAVTLCSCVPGGVRQVQFREGPADDEPVAARLLTEQVVPAGHLVSVKEAVERAPVGSLIVACGARWQLARPWGLCTHVSRKLTPDRLTEAPGPTGGSLLRGGVQTIPLSRLESRDVVIVLDVGVREDQLPALRAEAARLQGTPYRVAGLLDVDGGLDCSTYQNALQRALGLPDVVPFNGLWNLYLPQDALKMPGARVLWVGVRSRGYTNFR</sequence>
<dbReference type="Proteomes" id="UP001401887">
    <property type="component" value="Unassembled WGS sequence"/>
</dbReference>
<dbReference type="PROSITE" id="PS51257">
    <property type="entry name" value="PROKAR_LIPOPROTEIN"/>
    <property type="match status" value="1"/>
</dbReference>
<name>A0ABP9WBY0_9DEIO</name>
<protein>
    <recommendedName>
        <fullName evidence="3">Lipoprotein</fullName>
    </recommendedName>
</protein>
<evidence type="ECO:0000313" key="1">
    <source>
        <dbReference type="EMBL" id="GAA5514830.1"/>
    </source>
</evidence>
<evidence type="ECO:0008006" key="3">
    <source>
        <dbReference type="Google" id="ProtNLM"/>
    </source>
</evidence>
<dbReference type="RefSeq" id="WP_345468001.1">
    <property type="nucleotide sequence ID" value="NZ_BAABRP010000025.1"/>
</dbReference>
<gene>
    <name evidence="1" type="ORF">Dcar01_03591</name>
</gene>
<comment type="caution">
    <text evidence="1">The sequence shown here is derived from an EMBL/GenBank/DDBJ whole genome shotgun (WGS) entry which is preliminary data.</text>
</comment>